<dbReference type="AlphaFoldDB" id="F3YUJ0"/>
<dbReference type="Pfam" id="PF01980">
    <property type="entry name" value="TrmO_N"/>
    <property type="match status" value="1"/>
</dbReference>
<sequence>MPEESLTIIGYVRSSLQRRTDAPKQGFEGGVQACVELEPEFTAGLDGVRPGQDLLLFTWLHKARRDALLSHPRGDTSKPMAGVFSLRSPHRPNPVGMHRVRVLALDGSRLTVAPLEAIDGTPVVDIKPVLDAEGRPALPDAPSLPEADAAILREAGERAWARGLVSGFNGNLSLRRGKTMLITASGCAKGRLTQADIVHVRIADGTTLQGGPCSSETPMHLAVYRAVPGAQAIVHLHPRNLLALSLMVSEDRLLALPLYEASAYRREMAFVPALNPGSQELAQAVAAALVERKAVFMHGHGLTCRGRDVFSALHLAEELEGLATIQLLTLR</sequence>
<evidence type="ECO:0000256" key="1">
    <source>
        <dbReference type="ARBA" id="ARBA00022691"/>
    </source>
</evidence>
<organism evidence="6 7">
    <name type="scientific">Desulfocurvibacter africanus subsp. africanus str. Walvis Bay</name>
    <dbReference type="NCBI Taxonomy" id="690850"/>
    <lineage>
        <taxon>Bacteria</taxon>
        <taxon>Pseudomonadati</taxon>
        <taxon>Thermodesulfobacteriota</taxon>
        <taxon>Desulfovibrionia</taxon>
        <taxon>Desulfovibrionales</taxon>
        <taxon>Desulfovibrionaceae</taxon>
        <taxon>Desulfocurvibacter</taxon>
    </lineage>
</organism>
<protein>
    <submittedName>
        <fullName evidence="6">Uncharacterized protein family UPF0066</fullName>
    </submittedName>
</protein>
<dbReference type="Gene3D" id="2.40.30.70">
    <property type="entry name" value="YaeB-like"/>
    <property type="match status" value="1"/>
</dbReference>
<dbReference type="PROSITE" id="PS01318">
    <property type="entry name" value="TSAA_1"/>
    <property type="match status" value="1"/>
</dbReference>
<dbReference type="HOGENOM" id="CLU_838679_0_0_7"/>
<dbReference type="KEGG" id="daf:Desaf_0591"/>
<dbReference type="GO" id="GO:0019323">
    <property type="term" value="P:pentose catabolic process"/>
    <property type="evidence" value="ECO:0007669"/>
    <property type="project" value="TreeGrafter"/>
</dbReference>
<dbReference type="RefSeq" id="WP_014258783.1">
    <property type="nucleotide sequence ID" value="NC_016629.1"/>
</dbReference>
<dbReference type="InterPro" id="IPR036409">
    <property type="entry name" value="Aldolase_II/adducin_N_sf"/>
</dbReference>
<dbReference type="InterPro" id="IPR023370">
    <property type="entry name" value="TrmO-like_N"/>
</dbReference>
<dbReference type="GO" id="GO:0046872">
    <property type="term" value="F:metal ion binding"/>
    <property type="evidence" value="ECO:0007669"/>
    <property type="project" value="UniProtKB-KW"/>
</dbReference>
<dbReference type="SUPFAM" id="SSF118196">
    <property type="entry name" value="YaeB-like"/>
    <property type="match status" value="1"/>
</dbReference>
<dbReference type="GO" id="GO:0016832">
    <property type="term" value="F:aldehyde-lyase activity"/>
    <property type="evidence" value="ECO:0007669"/>
    <property type="project" value="TreeGrafter"/>
</dbReference>
<dbReference type="GO" id="GO:0005829">
    <property type="term" value="C:cytosol"/>
    <property type="evidence" value="ECO:0007669"/>
    <property type="project" value="TreeGrafter"/>
</dbReference>
<dbReference type="CDD" id="cd09281">
    <property type="entry name" value="UPF0066"/>
    <property type="match status" value="1"/>
</dbReference>
<dbReference type="InterPro" id="IPR023368">
    <property type="entry name" value="UPF0066_cons_site"/>
</dbReference>
<dbReference type="PROSITE" id="PS51668">
    <property type="entry name" value="TSAA_2"/>
    <property type="match status" value="1"/>
</dbReference>
<feature type="domain" description="TsaA-like" evidence="5">
    <location>
        <begin position="6"/>
        <end position="138"/>
    </location>
</feature>
<reference evidence="6 7" key="1">
    <citation type="journal article" date="2011" name="J. Bacteriol.">
        <title>Genome sequence of the mercury-methylating and pleomorphic Desulfovibrio africanus Strain Walvis Bay.</title>
        <authorList>
            <person name="Brown S.D."/>
            <person name="Wall J.D."/>
            <person name="Kucken A.M."/>
            <person name="Gilmour C.C."/>
            <person name="Podar M."/>
            <person name="Brandt C.C."/>
            <person name="Teshima H."/>
            <person name="Detter J.C."/>
            <person name="Han C.S."/>
            <person name="Land M.L."/>
            <person name="Lucas S."/>
            <person name="Han J."/>
            <person name="Pennacchio L."/>
            <person name="Nolan M."/>
            <person name="Pitluck S."/>
            <person name="Woyke T."/>
            <person name="Goodwin L."/>
            <person name="Palumbo A.V."/>
            <person name="Elias D.A."/>
        </authorList>
    </citation>
    <scope>NUCLEOTIDE SEQUENCE [LARGE SCALE GENOMIC DNA]</scope>
    <source>
        <strain evidence="6 7">Walvis Bay</strain>
    </source>
</reference>
<dbReference type="eggNOG" id="COG1720">
    <property type="taxonomic scope" value="Bacteria"/>
</dbReference>
<evidence type="ECO:0000256" key="4">
    <source>
        <dbReference type="ARBA" id="ARBA00033753"/>
    </source>
</evidence>
<dbReference type="InterPro" id="IPR050197">
    <property type="entry name" value="Aldolase_class_II_sugar_metab"/>
</dbReference>
<evidence type="ECO:0000256" key="2">
    <source>
        <dbReference type="ARBA" id="ARBA00022723"/>
    </source>
</evidence>
<dbReference type="InterPro" id="IPR036413">
    <property type="entry name" value="YaeB-like_sf"/>
</dbReference>
<keyword evidence="1" id="KW-0949">S-adenosyl-L-methionine</keyword>
<accession>F3YUJ0</accession>
<proteinExistence type="inferred from homology"/>
<dbReference type="eggNOG" id="COG0235">
    <property type="taxonomic scope" value="Bacteria"/>
</dbReference>
<dbReference type="SUPFAM" id="SSF53639">
    <property type="entry name" value="AraD/HMP-PK domain-like"/>
    <property type="match status" value="1"/>
</dbReference>
<keyword evidence="7" id="KW-1185">Reference proteome</keyword>
<dbReference type="NCBIfam" id="TIGR00104">
    <property type="entry name" value="tRNA_TsaA"/>
    <property type="match status" value="1"/>
</dbReference>
<keyword evidence="3" id="KW-0456">Lyase</keyword>
<dbReference type="SMART" id="SM01007">
    <property type="entry name" value="Aldolase_II"/>
    <property type="match status" value="1"/>
</dbReference>
<dbReference type="Proteomes" id="UP000007844">
    <property type="component" value="Chromosome"/>
</dbReference>
<dbReference type="EMBL" id="CP003221">
    <property type="protein sequence ID" value="EGJ48944.1"/>
    <property type="molecule type" value="Genomic_DNA"/>
</dbReference>
<comment type="similarity">
    <text evidence="4">Belongs to the tRNA methyltransferase O family.</text>
</comment>
<keyword evidence="2" id="KW-0479">Metal-binding</keyword>
<dbReference type="InterPro" id="IPR001303">
    <property type="entry name" value="Aldolase_II/adducin_N"/>
</dbReference>
<evidence type="ECO:0000259" key="5">
    <source>
        <dbReference type="PROSITE" id="PS51668"/>
    </source>
</evidence>
<dbReference type="PANTHER" id="PTHR22789">
    <property type="entry name" value="FUCULOSE PHOSPHATE ALDOLASE"/>
    <property type="match status" value="1"/>
</dbReference>
<dbReference type="PANTHER" id="PTHR22789:SF0">
    <property type="entry name" value="3-OXO-TETRONATE 4-PHOSPHATE DECARBOXYLASE-RELATED"/>
    <property type="match status" value="1"/>
</dbReference>
<dbReference type="Gene3D" id="3.40.225.10">
    <property type="entry name" value="Class II aldolase/adducin N-terminal domain"/>
    <property type="match status" value="1"/>
</dbReference>
<dbReference type="InterPro" id="IPR036414">
    <property type="entry name" value="YaeB_N_sf"/>
</dbReference>
<evidence type="ECO:0000256" key="3">
    <source>
        <dbReference type="ARBA" id="ARBA00023239"/>
    </source>
</evidence>
<gene>
    <name evidence="6" type="ORF">Desaf_0591</name>
</gene>
<dbReference type="STRING" id="690850.Desaf_0591"/>
<evidence type="ECO:0000313" key="7">
    <source>
        <dbReference type="Proteomes" id="UP000007844"/>
    </source>
</evidence>
<dbReference type="Pfam" id="PF00596">
    <property type="entry name" value="Aldolase_II"/>
    <property type="match status" value="1"/>
</dbReference>
<name>F3YUJ0_DESAF</name>
<evidence type="ECO:0000313" key="6">
    <source>
        <dbReference type="EMBL" id="EGJ48944.1"/>
    </source>
</evidence>